<dbReference type="VEuPathDB" id="ToxoDB:TGRUB_433030"/>
<sequence length="23" mass="2519">IALNYHHRELGGRKINIELSAGG</sequence>
<feature type="non-terminal residue" evidence="1">
    <location>
        <position position="1"/>
    </location>
</feature>
<comment type="caution">
    <text evidence="1">The sequence shown here is derived from an EMBL/GenBank/DDBJ whole genome shotgun (WGS) entry which is preliminary data.</text>
</comment>
<evidence type="ECO:0000313" key="2">
    <source>
        <dbReference type="Proteomes" id="UP000028834"/>
    </source>
</evidence>
<dbReference type="EMBL" id="AFYV02002607">
    <property type="protein sequence ID" value="KFG58181.1"/>
    <property type="molecule type" value="Genomic_DNA"/>
</dbReference>
<proteinExistence type="predicted"/>
<name>A0A086LNG3_TOXGO</name>
<dbReference type="AlphaFoldDB" id="A0A086LNG3"/>
<protein>
    <submittedName>
        <fullName evidence="1">RNA recognition motif protein</fullName>
    </submittedName>
</protein>
<accession>A0A086LNG3</accession>
<reference evidence="1 2" key="1">
    <citation type="submission" date="2014-05" db="EMBL/GenBank/DDBJ databases">
        <authorList>
            <person name="Sibley D."/>
            <person name="Venepally P."/>
            <person name="Karamycheva S."/>
            <person name="Hadjithomas M."/>
            <person name="Khan A."/>
            <person name="Brunk B."/>
            <person name="Roos D."/>
            <person name="Caler E."/>
            <person name="Lorenzi H."/>
        </authorList>
    </citation>
    <scope>NUCLEOTIDE SEQUENCE [LARGE SCALE GENOMIC DNA]</scope>
    <source>
        <strain evidence="1 2">RUB</strain>
    </source>
</reference>
<evidence type="ECO:0000313" key="1">
    <source>
        <dbReference type="EMBL" id="KFG58181.1"/>
    </source>
</evidence>
<organism evidence="1 2">
    <name type="scientific">Toxoplasma gondii RUB</name>
    <dbReference type="NCBI Taxonomy" id="935652"/>
    <lineage>
        <taxon>Eukaryota</taxon>
        <taxon>Sar</taxon>
        <taxon>Alveolata</taxon>
        <taxon>Apicomplexa</taxon>
        <taxon>Conoidasida</taxon>
        <taxon>Coccidia</taxon>
        <taxon>Eucoccidiorida</taxon>
        <taxon>Eimeriorina</taxon>
        <taxon>Sarcocystidae</taxon>
        <taxon>Toxoplasma</taxon>
    </lineage>
</organism>
<gene>
    <name evidence="1" type="ORF">TGRUB_433030</name>
</gene>
<dbReference type="Proteomes" id="UP000028834">
    <property type="component" value="Unassembled WGS sequence"/>
</dbReference>